<accession>A0A2S6ARH9</accession>
<protein>
    <submittedName>
        <fullName evidence="2">Uncharacterized protein</fullName>
    </submittedName>
</protein>
<dbReference type="Proteomes" id="UP000239874">
    <property type="component" value="Unassembled WGS sequence"/>
</dbReference>
<comment type="caution">
    <text evidence="2">The sequence shown here is derived from an EMBL/GenBank/DDBJ whole genome shotgun (WGS) entry which is preliminary data.</text>
</comment>
<evidence type="ECO:0000313" key="2">
    <source>
        <dbReference type="EMBL" id="PPJ37877.1"/>
    </source>
</evidence>
<name>A0A2S6ARH9_9NOCA</name>
<feature type="transmembrane region" description="Helical" evidence="1">
    <location>
        <begin position="52"/>
        <end position="70"/>
    </location>
</feature>
<dbReference type="Pfam" id="PF19684">
    <property type="entry name" value="DUF6186"/>
    <property type="match status" value="1"/>
</dbReference>
<keyword evidence="1" id="KW-1133">Transmembrane helix</keyword>
<keyword evidence="1" id="KW-0812">Transmembrane</keyword>
<sequence length="72" mass="7942">MVAGAEMTDRALVITGFAVLAVLVISTAAVARRRRLSFAGLGDTVRYLTRTRTARVVAVLLWAWLGWHFLAR</sequence>
<reference evidence="2 3" key="1">
    <citation type="submission" date="2018-02" db="EMBL/GenBank/DDBJ databases">
        <title>8 Nocardia nova and 1 Nocardia cyriacigeorgica strain used for evolution to TMP-SMX.</title>
        <authorList>
            <person name="Mehta H."/>
            <person name="Weng J."/>
            <person name="Shamoo Y."/>
        </authorList>
    </citation>
    <scope>NUCLEOTIDE SEQUENCE [LARGE SCALE GENOMIC DNA]</scope>
    <source>
        <strain evidence="2 3">MDA3139</strain>
    </source>
</reference>
<proteinExistence type="predicted"/>
<dbReference type="EMBL" id="PSZC01000007">
    <property type="protein sequence ID" value="PPJ37877.1"/>
    <property type="molecule type" value="Genomic_DNA"/>
</dbReference>
<dbReference type="AlphaFoldDB" id="A0A2S6ARH9"/>
<evidence type="ECO:0000313" key="3">
    <source>
        <dbReference type="Proteomes" id="UP000239874"/>
    </source>
</evidence>
<evidence type="ECO:0000256" key="1">
    <source>
        <dbReference type="SAM" id="Phobius"/>
    </source>
</evidence>
<organism evidence="2 3">
    <name type="scientific">Nocardia nova</name>
    <dbReference type="NCBI Taxonomy" id="37330"/>
    <lineage>
        <taxon>Bacteria</taxon>
        <taxon>Bacillati</taxon>
        <taxon>Actinomycetota</taxon>
        <taxon>Actinomycetes</taxon>
        <taxon>Mycobacteriales</taxon>
        <taxon>Nocardiaceae</taxon>
        <taxon>Nocardia</taxon>
    </lineage>
</organism>
<dbReference type="InterPro" id="IPR046177">
    <property type="entry name" value="DUF6186"/>
</dbReference>
<gene>
    <name evidence="2" type="ORF">C5E45_11485</name>
</gene>
<keyword evidence="1" id="KW-0472">Membrane</keyword>
<feature type="transmembrane region" description="Helical" evidence="1">
    <location>
        <begin position="12"/>
        <end position="31"/>
    </location>
</feature>